<sequence>MLNVVVMVRSGLWKRSNEWNGGNCCDKVCYIIIATRVLSFQFCDVKRYFLSSFIEIYYLRKSDVILIFILKNVFLGLPIWFVYIYAYEMLKACMNKTVEYFEGVDR</sequence>
<keyword evidence="2" id="KW-1185">Reference proteome</keyword>
<keyword evidence="1" id="KW-0812">Transmembrane</keyword>
<evidence type="ECO:0000313" key="3">
    <source>
        <dbReference type="WBParaSite" id="Hba_09632"/>
    </source>
</evidence>
<dbReference type="AlphaFoldDB" id="A0A1I7WWU6"/>
<name>A0A1I7WWU6_HETBA</name>
<dbReference type="WBParaSite" id="Hba_09632">
    <property type="protein sequence ID" value="Hba_09632"/>
    <property type="gene ID" value="Hba_09632"/>
</dbReference>
<keyword evidence="1" id="KW-1133">Transmembrane helix</keyword>
<accession>A0A1I7WWU6</accession>
<reference evidence="3" key="1">
    <citation type="submission" date="2016-11" db="UniProtKB">
        <authorList>
            <consortium name="WormBaseParasite"/>
        </authorList>
    </citation>
    <scope>IDENTIFICATION</scope>
</reference>
<feature type="transmembrane region" description="Helical" evidence="1">
    <location>
        <begin position="64"/>
        <end position="86"/>
    </location>
</feature>
<proteinExistence type="predicted"/>
<keyword evidence="1" id="KW-0472">Membrane</keyword>
<dbReference type="Proteomes" id="UP000095283">
    <property type="component" value="Unplaced"/>
</dbReference>
<evidence type="ECO:0000256" key="1">
    <source>
        <dbReference type="SAM" id="Phobius"/>
    </source>
</evidence>
<protein>
    <submittedName>
        <fullName evidence="3">Transmembrane protein</fullName>
    </submittedName>
</protein>
<evidence type="ECO:0000313" key="2">
    <source>
        <dbReference type="Proteomes" id="UP000095283"/>
    </source>
</evidence>
<organism evidence="2 3">
    <name type="scientific">Heterorhabditis bacteriophora</name>
    <name type="common">Entomopathogenic nematode worm</name>
    <dbReference type="NCBI Taxonomy" id="37862"/>
    <lineage>
        <taxon>Eukaryota</taxon>
        <taxon>Metazoa</taxon>
        <taxon>Ecdysozoa</taxon>
        <taxon>Nematoda</taxon>
        <taxon>Chromadorea</taxon>
        <taxon>Rhabditida</taxon>
        <taxon>Rhabditina</taxon>
        <taxon>Rhabditomorpha</taxon>
        <taxon>Strongyloidea</taxon>
        <taxon>Heterorhabditidae</taxon>
        <taxon>Heterorhabditis</taxon>
    </lineage>
</organism>